<dbReference type="InterPro" id="IPR038578">
    <property type="entry name" value="GT29-like_sf"/>
</dbReference>
<dbReference type="GO" id="GO:0005794">
    <property type="term" value="C:Golgi apparatus"/>
    <property type="evidence" value="ECO:0007669"/>
    <property type="project" value="TreeGrafter"/>
</dbReference>
<dbReference type="GO" id="GO:0097503">
    <property type="term" value="P:sialylation"/>
    <property type="evidence" value="ECO:0007669"/>
    <property type="project" value="TreeGrafter"/>
</dbReference>
<keyword evidence="2" id="KW-0472">Membrane</keyword>
<dbReference type="EMBL" id="BGZK01000128">
    <property type="protein sequence ID" value="GBP21345.1"/>
    <property type="molecule type" value="Genomic_DNA"/>
</dbReference>
<evidence type="ECO:0000256" key="2">
    <source>
        <dbReference type="SAM" id="Phobius"/>
    </source>
</evidence>
<organism evidence="3 4">
    <name type="scientific">Eumeta variegata</name>
    <name type="common">Bagworm moth</name>
    <name type="synonym">Eumeta japonica</name>
    <dbReference type="NCBI Taxonomy" id="151549"/>
    <lineage>
        <taxon>Eukaryota</taxon>
        <taxon>Metazoa</taxon>
        <taxon>Ecdysozoa</taxon>
        <taxon>Arthropoda</taxon>
        <taxon>Hexapoda</taxon>
        <taxon>Insecta</taxon>
        <taxon>Pterygota</taxon>
        <taxon>Neoptera</taxon>
        <taxon>Endopterygota</taxon>
        <taxon>Lepidoptera</taxon>
        <taxon>Glossata</taxon>
        <taxon>Ditrysia</taxon>
        <taxon>Tineoidea</taxon>
        <taxon>Psychidae</taxon>
        <taxon>Oiketicinae</taxon>
        <taxon>Eumeta</taxon>
    </lineage>
</organism>
<feature type="transmembrane region" description="Helical" evidence="2">
    <location>
        <begin position="6"/>
        <end position="27"/>
    </location>
</feature>
<dbReference type="Gene3D" id="3.90.1480.20">
    <property type="entry name" value="Glycosyl transferase family 29"/>
    <property type="match status" value="1"/>
</dbReference>
<reference evidence="3 4" key="1">
    <citation type="journal article" date="2019" name="Commun. Biol.">
        <title>The bagworm genome reveals a unique fibroin gene that provides high tensile strength.</title>
        <authorList>
            <person name="Kono N."/>
            <person name="Nakamura H."/>
            <person name="Ohtoshi R."/>
            <person name="Tomita M."/>
            <person name="Numata K."/>
            <person name="Arakawa K."/>
        </authorList>
    </citation>
    <scope>NUCLEOTIDE SEQUENCE [LARGE SCALE GENOMIC DNA]</scope>
</reference>
<keyword evidence="2" id="KW-0812">Transmembrane</keyword>
<dbReference type="GO" id="GO:0003835">
    <property type="term" value="F:beta-galactoside alpha-2,6-sialyltransferase activity"/>
    <property type="evidence" value="ECO:0007669"/>
    <property type="project" value="TreeGrafter"/>
</dbReference>
<evidence type="ECO:0000313" key="4">
    <source>
        <dbReference type="Proteomes" id="UP000299102"/>
    </source>
</evidence>
<gene>
    <name evidence="3" type="primary">st6gal2</name>
    <name evidence="3" type="ORF">EVAR_11944_1</name>
</gene>
<dbReference type="OrthoDB" id="10264956at2759"/>
<keyword evidence="2" id="KW-1133">Transmembrane helix</keyword>
<name>A0A4C1U4M5_EUMVA</name>
<dbReference type="PANTHER" id="PTHR46059:SF1">
    <property type="entry name" value="BETA-GALACTOSIDE ALPHA-2,6-SIALYLTRANSFERASE"/>
    <property type="match status" value="1"/>
</dbReference>
<evidence type="ECO:0000256" key="1">
    <source>
        <dbReference type="ARBA" id="ARBA00023157"/>
    </source>
</evidence>
<keyword evidence="3" id="KW-0808">Transferase</keyword>
<accession>A0A4C1U4M5</accession>
<keyword evidence="3" id="KW-0328">Glycosyltransferase</keyword>
<dbReference type="PANTHER" id="PTHR46059">
    <property type="entry name" value="BETA-GALACTOSIDE ALPHA-2,6-SIALYLTRANSFERASE"/>
    <property type="match status" value="1"/>
</dbReference>
<evidence type="ECO:0000313" key="3">
    <source>
        <dbReference type="EMBL" id="GBP21345.1"/>
    </source>
</evidence>
<keyword evidence="4" id="KW-1185">Reference proteome</keyword>
<sequence>MRGAAISVWIFINLLCFGMCGYLYLIWSQYWMYIEKQRLFSKPAAGEGGVSGGGRGGRDAYGSDNYVHNYYAFVDGNASAGLRKNRRSAVGTFRRGGRIAKAPARYSVTQPRPSTNVVLKSNGSPRFPNVHRPVLEFDTDKYVCYDLNEPECDAKTAEYKELLLKEFHRVLMVDSNVFESGVDSKNPYNVQYAGERSGVRREKSDRELLCALRRVPVGAVSARDEPFRSRGFRIPAGAPLAGRAFNTCAVVSSAGALLGSQLGQFIGNSYKLFIKLHIY</sequence>
<protein>
    <submittedName>
        <fullName evidence="3">Beta-galactoside alpha-2,6-sialyltransferase 2</fullName>
    </submittedName>
</protein>
<dbReference type="STRING" id="151549.A0A4C1U4M5"/>
<keyword evidence="1" id="KW-1015">Disulfide bond</keyword>
<proteinExistence type="predicted"/>
<dbReference type="AlphaFoldDB" id="A0A4C1U4M5"/>
<comment type="caution">
    <text evidence="3">The sequence shown here is derived from an EMBL/GenBank/DDBJ whole genome shotgun (WGS) entry which is preliminary data.</text>
</comment>
<dbReference type="Proteomes" id="UP000299102">
    <property type="component" value="Unassembled WGS sequence"/>
</dbReference>